<feature type="region of interest" description="Disordered" evidence="1">
    <location>
        <begin position="1"/>
        <end position="37"/>
    </location>
</feature>
<dbReference type="InterPro" id="IPR052873">
    <property type="entry name" value="HEATR9"/>
</dbReference>
<feature type="compositionally biased region" description="Basic and acidic residues" evidence="1">
    <location>
        <begin position="264"/>
        <end position="285"/>
    </location>
</feature>
<sequence>MAVASSRKISNRSFTVPSPSSSSSGSSSGRNNPESSRKYNHLIGEQKFVVLSAQESLKQALMVVDRAGSKEEKDSAMIQVKENISRCEELIMKLKVVLYIKNELDDIQLELSARKKGKESPTKLYARQKWLQSRLEKLLLKRRGRPGAKGMRSTAALSFNARMEATDSQAQAVIRGRNRLRAERTVASISSHKRASTIGSLSDITSPGGGRGGRESSQRTYSSSMTQSYKGGGGESDEWCSSEENRTKGESSDDDDDGVINVEEELRKEEEEEGKRGKKEKDKSGLFELPRSPSIFGPHSWNLLLLANYTSLLDEGPTFGKSGDRRINSKTSHAGLAPLWSDINKLQDLIVSVTKSLSFGDKRKSPLPIIGRKGKVIVGGEGCSFTEVLKDHQTLLPDEARPAQPWTRRVYGKEARLYPQHHSHITHSQQTSQRDRGAFNPLLPPPTTKHKGGGAGGKNSIKLDHIGKKKITRPAIREGVEVPAELEDYKHKCIEELLSDLSSSKLVDRRIDLVQILGDLGCRGDPSILECLRACLATEEDGSVQYETLKALIKHGVWDNTVVYALTELLSKGSQEIQHDILSLITHEMATNSLILQQKSLDKSIIEGFFDVLAHLLKDKEGRRTMIKNDISFLSAIILSNNECSVLASLCKERLELALHDGTEKQQSMALDVLVRLSPADKGLLQIAQKQSESHVNWKNRLKAVECLKVGGTSLIHKHFDEALTMQYLLKRLANEPIHIVKVAFGNLAKELGLKAKCEVEIIKKIDSDKETERVEGVTSLGGFVTIDNKTHNTLMDVIEMDPSTYVRLTAVSILNKAPSLNPLVVSRLMSRCIGTGPVARQCRHVLKRLSVNTRKT</sequence>
<gene>
    <name evidence="2" type="primary">100639428</name>
</gene>
<dbReference type="InterPro" id="IPR016024">
    <property type="entry name" value="ARM-type_fold"/>
</dbReference>
<keyword evidence="3" id="KW-1185">Reference proteome</keyword>
<dbReference type="OrthoDB" id="10031548at2759"/>
<accession>A0A1X7VVX0</accession>
<dbReference type="KEGG" id="aqu:100639428"/>
<organism evidence="2">
    <name type="scientific">Amphimedon queenslandica</name>
    <name type="common">Sponge</name>
    <dbReference type="NCBI Taxonomy" id="400682"/>
    <lineage>
        <taxon>Eukaryota</taxon>
        <taxon>Metazoa</taxon>
        <taxon>Porifera</taxon>
        <taxon>Demospongiae</taxon>
        <taxon>Heteroscleromorpha</taxon>
        <taxon>Haplosclerida</taxon>
        <taxon>Niphatidae</taxon>
        <taxon>Amphimedon</taxon>
    </lineage>
</organism>
<evidence type="ECO:0000313" key="3">
    <source>
        <dbReference type="Proteomes" id="UP000007879"/>
    </source>
</evidence>
<dbReference type="AlphaFoldDB" id="A0A1X7VVX0"/>
<feature type="region of interest" description="Disordered" evidence="1">
    <location>
        <begin position="185"/>
        <end position="289"/>
    </location>
</feature>
<dbReference type="PANTHER" id="PTHR38323:SF1">
    <property type="entry name" value="PROTEIN HEATR9"/>
    <property type="match status" value="1"/>
</dbReference>
<reference evidence="2" key="2">
    <citation type="submission" date="2017-05" db="UniProtKB">
        <authorList>
            <consortium name="EnsemblMetazoa"/>
        </authorList>
    </citation>
    <scope>IDENTIFICATION</scope>
</reference>
<dbReference type="Gene3D" id="1.25.10.10">
    <property type="entry name" value="Leucine-rich Repeat Variant"/>
    <property type="match status" value="1"/>
</dbReference>
<dbReference type="EnsemblMetazoa" id="XM_019994536.1">
    <property type="protein sequence ID" value="XP_019850095.1"/>
    <property type="gene ID" value="LOC100639428"/>
</dbReference>
<feature type="compositionally biased region" description="Low complexity" evidence="1">
    <location>
        <begin position="11"/>
        <end position="34"/>
    </location>
</feature>
<dbReference type="SUPFAM" id="SSF48371">
    <property type="entry name" value="ARM repeat"/>
    <property type="match status" value="1"/>
</dbReference>
<dbReference type="InterPro" id="IPR011989">
    <property type="entry name" value="ARM-like"/>
</dbReference>
<evidence type="ECO:0000256" key="1">
    <source>
        <dbReference type="SAM" id="MobiDB-lite"/>
    </source>
</evidence>
<reference evidence="3" key="1">
    <citation type="journal article" date="2010" name="Nature">
        <title>The Amphimedon queenslandica genome and the evolution of animal complexity.</title>
        <authorList>
            <person name="Srivastava M."/>
            <person name="Simakov O."/>
            <person name="Chapman J."/>
            <person name="Fahey B."/>
            <person name="Gauthier M.E."/>
            <person name="Mitros T."/>
            <person name="Richards G.S."/>
            <person name="Conaco C."/>
            <person name="Dacre M."/>
            <person name="Hellsten U."/>
            <person name="Larroux C."/>
            <person name="Putnam N.H."/>
            <person name="Stanke M."/>
            <person name="Adamska M."/>
            <person name="Darling A."/>
            <person name="Degnan S.M."/>
            <person name="Oakley T.H."/>
            <person name="Plachetzki D.C."/>
            <person name="Zhai Y."/>
            <person name="Adamski M."/>
            <person name="Calcino A."/>
            <person name="Cummins S.F."/>
            <person name="Goodstein D.M."/>
            <person name="Harris C."/>
            <person name="Jackson D.J."/>
            <person name="Leys S.P."/>
            <person name="Shu S."/>
            <person name="Woodcroft B.J."/>
            <person name="Vervoort M."/>
            <person name="Kosik K.S."/>
            <person name="Manning G."/>
            <person name="Degnan B.M."/>
            <person name="Rokhsar D.S."/>
        </authorList>
    </citation>
    <scope>NUCLEOTIDE SEQUENCE [LARGE SCALE GENOMIC DNA]</scope>
</reference>
<feature type="region of interest" description="Disordered" evidence="1">
    <location>
        <begin position="422"/>
        <end position="459"/>
    </location>
</feature>
<dbReference type="PANTHER" id="PTHR38323">
    <property type="entry name" value="PROTEIN HEATR9"/>
    <property type="match status" value="1"/>
</dbReference>
<proteinExistence type="predicted"/>
<evidence type="ECO:0000313" key="2">
    <source>
        <dbReference type="EnsemblMetazoa" id="Aqu2.1.44253_001"/>
    </source>
</evidence>
<dbReference type="EnsemblMetazoa" id="Aqu2.1.44253_001">
    <property type="protein sequence ID" value="Aqu2.1.44253_001"/>
    <property type="gene ID" value="Aqu2.1.44253"/>
</dbReference>
<name>A0A1X7VVX0_AMPQE</name>
<dbReference type="Proteomes" id="UP000007879">
    <property type="component" value="Unassembled WGS sequence"/>
</dbReference>
<dbReference type="InParanoid" id="A0A1X7VVX0"/>
<feature type="compositionally biased region" description="Polar residues" evidence="1">
    <location>
        <begin position="218"/>
        <end position="229"/>
    </location>
</feature>
<protein>
    <submittedName>
        <fullName evidence="2">Uncharacterized protein</fullName>
    </submittedName>
</protein>